<accession>A0ACB7STR1</accession>
<evidence type="ECO:0000313" key="2">
    <source>
        <dbReference type="Proteomes" id="UP000821845"/>
    </source>
</evidence>
<keyword evidence="2" id="KW-1185">Reference proteome</keyword>
<protein>
    <submittedName>
        <fullName evidence="1">Uncharacterized protein</fullName>
    </submittedName>
</protein>
<name>A0ACB7STR1_HYAAI</name>
<dbReference type="EMBL" id="CM023482">
    <property type="protein sequence ID" value="KAH6938080.1"/>
    <property type="molecule type" value="Genomic_DNA"/>
</dbReference>
<comment type="caution">
    <text evidence="1">The sequence shown here is derived from an EMBL/GenBank/DDBJ whole genome shotgun (WGS) entry which is preliminary data.</text>
</comment>
<dbReference type="Proteomes" id="UP000821845">
    <property type="component" value="Chromosome 2"/>
</dbReference>
<gene>
    <name evidence="1" type="ORF">HPB50_006658</name>
</gene>
<evidence type="ECO:0000313" key="1">
    <source>
        <dbReference type="EMBL" id="KAH6938080.1"/>
    </source>
</evidence>
<organism evidence="1 2">
    <name type="scientific">Hyalomma asiaticum</name>
    <name type="common">Tick</name>
    <dbReference type="NCBI Taxonomy" id="266040"/>
    <lineage>
        <taxon>Eukaryota</taxon>
        <taxon>Metazoa</taxon>
        <taxon>Ecdysozoa</taxon>
        <taxon>Arthropoda</taxon>
        <taxon>Chelicerata</taxon>
        <taxon>Arachnida</taxon>
        <taxon>Acari</taxon>
        <taxon>Parasitiformes</taxon>
        <taxon>Ixodida</taxon>
        <taxon>Ixodoidea</taxon>
        <taxon>Ixodidae</taxon>
        <taxon>Hyalomminae</taxon>
        <taxon>Hyalomma</taxon>
    </lineage>
</organism>
<sequence length="158" mass="16794">MASRGTYRPPKDLKTKVEILREVENGVLSKTEIAKKYDITKSTLSTYIKNKESIIAGYENQQMNRSYVSEGGRAALSSDEDEEEDGSEAGEAGLSGSAGGVSGGDEESVRRAQPGDGTSQQQQKMAAWLSSSMWYSVDPRGGGCTGDTIPANTVVCTG</sequence>
<reference evidence="1" key="1">
    <citation type="submission" date="2020-05" db="EMBL/GenBank/DDBJ databases">
        <title>Large-scale comparative analyses of tick genomes elucidate their genetic diversity and vector capacities.</title>
        <authorList>
            <person name="Jia N."/>
            <person name="Wang J."/>
            <person name="Shi W."/>
            <person name="Du L."/>
            <person name="Sun Y."/>
            <person name="Zhan W."/>
            <person name="Jiang J."/>
            <person name="Wang Q."/>
            <person name="Zhang B."/>
            <person name="Ji P."/>
            <person name="Sakyi L.B."/>
            <person name="Cui X."/>
            <person name="Yuan T."/>
            <person name="Jiang B."/>
            <person name="Yang W."/>
            <person name="Lam T.T.-Y."/>
            <person name="Chang Q."/>
            <person name="Ding S."/>
            <person name="Wang X."/>
            <person name="Zhu J."/>
            <person name="Ruan X."/>
            <person name="Zhao L."/>
            <person name="Wei J."/>
            <person name="Que T."/>
            <person name="Du C."/>
            <person name="Cheng J."/>
            <person name="Dai P."/>
            <person name="Han X."/>
            <person name="Huang E."/>
            <person name="Gao Y."/>
            <person name="Liu J."/>
            <person name="Shao H."/>
            <person name="Ye R."/>
            <person name="Li L."/>
            <person name="Wei W."/>
            <person name="Wang X."/>
            <person name="Wang C."/>
            <person name="Yang T."/>
            <person name="Huo Q."/>
            <person name="Li W."/>
            <person name="Guo W."/>
            <person name="Chen H."/>
            <person name="Zhou L."/>
            <person name="Ni X."/>
            <person name="Tian J."/>
            <person name="Zhou Y."/>
            <person name="Sheng Y."/>
            <person name="Liu T."/>
            <person name="Pan Y."/>
            <person name="Xia L."/>
            <person name="Li J."/>
            <person name="Zhao F."/>
            <person name="Cao W."/>
        </authorList>
    </citation>
    <scope>NUCLEOTIDE SEQUENCE</scope>
    <source>
        <strain evidence="1">Hyas-2018</strain>
    </source>
</reference>
<proteinExistence type="predicted"/>